<dbReference type="Proteomes" id="UP000828251">
    <property type="component" value="Unassembled WGS sequence"/>
</dbReference>
<dbReference type="EMBL" id="JAIQCV010000013">
    <property type="protein sequence ID" value="KAH1032376.1"/>
    <property type="molecule type" value="Genomic_DNA"/>
</dbReference>
<reference evidence="1 2" key="1">
    <citation type="journal article" date="2021" name="Plant Biotechnol. J.">
        <title>Multi-omics assisted identification of the key and species-specific regulatory components of drought-tolerant mechanisms in Gossypium stocksii.</title>
        <authorList>
            <person name="Yu D."/>
            <person name="Ke L."/>
            <person name="Zhang D."/>
            <person name="Wu Y."/>
            <person name="Sun Y."/>
            <person name="Mei J."/>
            <person name="Sun J."/>
            <person name="Sun Y."/>
        </authorList>
    </citation>
    <scope>NUCLEOTIDE SEQUENCE [LARGE SCALE GENOMIC DNA]</scope>
    <source>
        <strain evidence="2">cv. E1</strain>
        <tissue evidence="1">Leaf</tissue>
    </source>
</reference>
<dbReference type="AlphaFoldDB" id="A0A9D3ZG67"/>
<dbReference type="InterPro" id="IPR012337">
    <property type="entry name" value="RNaseH-like_sf"/>
</dbReference>
<organism evidence="1 2">
    <name type="scientific">Gossypium stocksii</name>
    <dbReference type="NCBI Taxonomy" id="47602"/>
    <lineage>
        <taxon>Eukaryota</taxon>
        <taxon>Viridiplantae</taxon>
        <taxon>Streptophyta</taxon>
        <taxon>Embryophyta</taxon>
        <taxon>Tracheophyta</taxon>
        <taxon>Spermatophyta</taxon>
        <taxon>Magnoliopsida</taxon>
        <taxon>eudicotyledons</taxon>
        <taxon>Gunneridae</taxon>
        <taxon>Pentapetalae</taxon>
        <taxon>rosids</taxon>
        <taxon>malvids</taxon>
        <taxon>Malvales</taxon>
        <taxon>Malvaceae</taxon>
        <taxon>Malvoideae</taxon>
        <taxon>Gossypium</taxon>
    </lineage>
</organism>
<protein>
    <recommendedName>
        <fullName evidence="3">hAT-like transposase RNase-H fold domain-containing protein</fullName>
    </recommendedName>
</protein>
<name>A0A9D3ZG67_9ROSI</name>
<accession>A0A9D3ZG67</accession>
<gene>
    <name evidence="1" type="ORF">J1N35_044550</name>
</gene>
<evidence type="ECO:0000313" key="2">
    <source>
        <dbReference type="Proteomes" id="UP000828251"/>
    </source>
</evidence>
<comment type="caution">
    <text evidence="1">The sequence shown here is derived from an EMBL/GenBank/DDBJ whole genome shotgun (WGS) entry which is preliminary data.</text>
</comment>
<dbReference type="SUPFAM" id="SSF53098">
    <property type="entry name" value="Ribonuclease H-like"/>
    <property type="match status" value="1"/>
</dbReference>
<evidence type="ECO:0008006" key="3">
    <source>
        <dbReference type="Google" id="ProtNLM"/>
    </source>
</evidence>
<proteinExistence type="predicted"/>
<sequence length="107" mass="12584">MRCVAHILNLAMQYSIKDASIFVDRVKAVVRDGVPTFDDWEIVRRIIKVLKPFYHLTLKVSESFHVTFHSLFKVLTDVQCLFYGWQDCGDLDIISMTSKMRDKYNKH</sequence>
<evidence type="ECO:0000313" key="1">
    <source>
        <dbReference type="EMBL" id="KAH1032376.1"/>
    </source>
</evidence>
<keyword evidence="2" id="KW-1185">Reference proteome</keyword>
<dbReference type="OrthoDB" id="998233at2759"/>